<reference evidence="8" key="1">
    <citation type="submission" date="2023-08" db="EMBL/GenBank/DDBJ databases">
        <authorList>
            <person name="Chen Y."/>
            <person name="Shah S."/>
            <person name="Dougan E. K."/>
            <person name="Thang M."/>
            <person name="Chan C."/>
        </authorList>
    </citation>
    <scope>NUCLEOTIDE SEQUENCE</scope>
</reference>
<dbReference type="GO" id="GO:0070530">
    <property type="term" value="F:K63-linked polyubiquitin modification-dependent protein binding"/>
    <property type="evidence" value="ECO:0007669"/>
    <property type="project" value="TreeGrafter"/>
</dbReference>
<dbReference type="Proteomes" id="UP001178507">
    <property type="component" value="Unassembled WGS sequence"/>
</dbReference>
<gene>
    <name evidence="8" type="ORF">EVOR1521_LOCUS26145</name>
</gene>
<comment type="caution">
    <text evidence="8">The sequence shown here is derived from an EMBL/GenBank/DDBJ whole genome shotgun (WGS) entry which is preliminary data.</text>
</comment>
<evidence type="ECO:0000313" key="8">
    <source>
        <dbReference type="EMBL" id="CAJ1403476.1"/>
    </source>
</evidence>
<dbReference type="GO" id="GO:0005737">
    <property type="term" value="C:cytoplasm"/>
    <property type="evidence" value="ECO:0007669"/>
    <property type="project" value="TreeGrafter"/>
</dbReference>
<dbReference type="InterPro" id="IPR022105">
    <property type="entry name" value="DUF3645"/>
</dbReference>
<evidence type="ECO:0000313" key="9">
    <source>
        <dbReference type="Proteomes" id="UP001178507"/>
    </source>
</evidence>
<evidence type="ECO:0000256" key="6">
    <source>
        <dbReference type="ARBA" id="ARBA00022807"/>
    </source>
</evidence>
<dbReference type="GO" id="GO:0004843">
    <property type="term" value="F:cysteine-type deubiquitinase activity"/>
    <property type="evidence" value="ECO:0007669"/>
    <property type="project" value="UniProtKB-EC"/>
</dbReference>
<dbReference type="EMBL" id="CAUJNA010003498">
    <property type="protein sequence ID" value="CAJ1403476.1"/>
    <property type="molecule type" value="Genomic_DNA"/>
</dbReference>
<dbReference type="PANTHER" id="PTHR13367:SF28">
    <property type="entry name" value="UBIQUITIN THIOESTERASE ZRANB1"/>
    <property type="match status" value="1"/>
</dbReference>
<dbReference type="InterPro" id="IPR051346">
    <property type="entry name" value="OTU_Deubiquitinase"/>
</dbReference>
<dbReference type="PANTHER" id="PTHR13367">
    <property type="entry name" value="UBIQUITIN THIOESTERASE"/>
    <property type="match status" value="1"/>
</dbReference>
<accession>A0AA36NH93</accession>
<keyword evidence="3" id="KW-0645">Protease</keyword>
<sequence length="69" mass="7646">MPLTRAKLAIPFVGKDVPSQSSEFAHPDVVIGLTILAYRYEGLRREDFDEVLGCLDALFSVGMVWDVCS</sequence>
<evidence type="ECO:0000256" key="1">
    <source>
        <dbReference type="ARBA" id="ARBA00000707"/>
    </source>
</evidence>
<evidence type="ECO:0000256" key="3">
    <source>
        <dbReference type="ARBA" id="ARBA00022670"/>
    </source>
</evidence>
<evidence type="ECO:0000256" key="4">
    <source>
        <dbReference type="ARBA" id="ARBA00022786"/>
    </source>
</evidence>
<feature type="domain" description="DUF3645" evidence="7">
    <location>
        <begin position="3"/>
        <end position="34"/>
    </location>
</feature>
<keyword evidence="9" id="KW-1185">Reference proteome</keyword>
<evidence type="ECO:0000259" key="7">
    <source>
        <dbReference type="Pfam" id="PF12359"/>
    </source>
</evidence>
<keyword evidence="6" id="KW-0788">Thiol protease</keyword>
<dbReference type="GO" id="GO:0071947">
    <property type="term" value="P:protein deubiquitination involved in ubiquitin-dependent protein catabolic process"/>
    <property type="evidence" value="ECO:0007669"/>
    <property type="project" value="TreeGrafter"/>
</dbReference>
<evidence type="ECO:0000256" key="2">
    <source>
        <dbReference type="ARBA" id="ARBA00012759"/>
    </source>
</evidence>
<keyword evidence="4" id="KW-0833">Ubl conjugation pathway</keyword>
<keyword evidence="5" id="KW-0378">Hydrolase</keyword>
<dbReference type="Pfam" id="PF12359">
    <property type="entry name" value="DUF3645"/>
    <property type="match status" value="1"/>
</dbReference>
<name>A0AA36NH93_9DINO</name>
<proteinExistence type="predicted"/>
<protein>
    <recommendedName>
        <fullName evidence="2">ubiquitinyl hydrolase 1</fullName>
        <ecNumber evidence="2">3.4.19.12</ecNumber>
    </recommendedName>
</protein>
<dbReference type="EC" id="3.4.19.12" evidence="2"/>
<organism evidence="8 9">
    <name type="scientific">Effrenium voratum</name>
    <dbReference type="NCBI Taxonomy" id="2562239"/>
    <lineage>
        <taxon>Eukaryota</taxon>
        <taxon>Sar</taxon>
        <taxon>Alveolata</taxon>
        <taxon>Dinophyceae</taxon>
        <taxon>Suessiales</taxon>
        <taxon>Symbiodiniaceae</taxon>
        <taxon>Effrenium</taxon>
    </lineage>
</organism>
<evidence type="ECO:0000256" key="5">
    <source>
        <dbReference type="ARBA" id="ARBA00022801"/>
    </source>
</evidence>
<dbReference type="AlphaFoldDB" id="A0AA36NH93"/>
<comment type="catalytic activity">
    <reaction evidence="1">
        <text>Thiol-dependent hydrolysis of ester, thioester, amide, peptide and isopeptide bonds formed by the C-terminal Gly of ubiquitin (a 76-residue protein attached to proteins as an intracellular targeting signal).</text>
        <dbReference type="EC" id="3.4.19.12"/>
    </reaction>
</comment>
<dbReference type="GO" id="GO:0005634">
    <property type="term" value="C:nucleus"/>
    <property type="evidence" value="ECO:0007669"/>
    <property type="project" value="TreeGrafter"/>
</dbReference>